<evidence type="ECO:0000256" key="4">
    <source>
        <dbReference type="ARBA" id="ARBA00022842"/>
    </source>
</evidence>
<feature type="domain" description="N-acetyltransferase" evidence="5">
    <location>
        <begin position="177"/>
        <end position="346"/>
    </location>
</feature>
<dbReference type="RefSeq" id="WP_241999204.1">
    <property type="nucleotide sequence ID" value="NZ_SLWM01000020.1"/>
</dbReference>
<dbReference type="EMBL" id="SLWM01000020">
    <property type="protein sequence ID" value="TCO14450.1"/>
    <property type="molecule type" value="Genomic_DNA"/>
</dbReference>
<proteinExistence type="inferred from homology"/>
<evidence type="ECO:0000256" key="3">
    <source>
        <dbReference type="ARBA" id="ARBA00022801"/>
    </source>
</evidence>
<dbReference type="Pfam" id="PF00583">
    <property type="entry name" value="Acetyltransf_1"/>
    <property type="match status" value="1"/>
</dbReference>
<protein>
    <submittedName>
        <fullName evidence="7">8-oxo-dGTP pyrophosphatase MutT (NUDIX family)</fullName>
    </submittedName>
</protein>
<dbReference type="CDD" id="cd04685">
    <property type="entry name" value="NUDIX_Hydrolase"/>
    <property type="match status" value="1"/>
</dbReference>
<dbReference type="PROSITE" id="PS51462">
    <property type="entry name" value="NUDIX"/>
    <property type="match status" value="1"/>
</dbReference>
<comment type="similarity">
    <text evidence="2">Belongs to the Nudix hydrolase family.</text>
</comment>
<dbReference type="PROSITE" id="PS00893">
    <property type="entry name" value="NUDIX_BOX"/>
    <property type="match status" value="1"/>
</dbReference>
<dbReference type="SUPFAM" id="SSF55729">
    <property type="entry name" value="Acyl-CoA N-acyltransferases (Nat)"/>
    <property type="match status" value="2"/>
</dbReference>
<evidence type="ECO:0000256" key="1">
    <source>
        <dbReference type="ARBA" id="ARBA00001946"/>
    </source>
</evidence>
<evidence type="ECO:0000313" key="7">
    <source>
        <dbReference type="EMBL" id="TCO14450.1"/>
    </source>
</evidence>
<dbReference type="InterPro" id="IPR000086">
    <property type="entry name" value="NUDIX_hydrolase_dom"/>
</dbReference>
<dbReference type="CDD" id="cd04301">
    <property type="entry name" value="NAT_SF"/>
    <property type="match status" value="1"/>
</dbReference>
<evidence type="ECO:0000259" key="6">
    <source>
        <dbReference type="PROSITE" id="PS51462"/>
    </source>
</evidence>
<evidence type="ECO:0000259" key="5">
    <source>
        <dbReference type="PROSITE" id="PS51186"/>
    </source>
</evidence>
<feature type="domain" description="Nudix hydrolase" evidence="6">
    <location>
        <begin position="341"/>
        <end position="483"/>
    </location>
</feature>
<dbReference type="Pfam" id="PF00293">
    <property type="entry name" value="NUDIX"/>
    <property type="match status" value="1"/>
</dbReference>
<dbReference type="Gene3D" id="3.90.79.10">
    <property type="entry name" value="Nucleoside Triphosphate Pyrophosphohydrolase"/>
    <property type="match status" value="1"/>
</dbReference>
<dbReference type="Proteomes" id="UP000295818">
    <property type="component" value="Unassembled WGS sequence"/>
</dbReference>
<sequence length="498" mass="55382">MALSFGWVGRVITVREIDPSDETLFDGWYDVYRAGAVADRPAAILSSHDALAYSLRTPNPLKQRLPVAAFAGDRVVGAMLFETWTESNLDSIEVEICVPPAERRRGIGTALWGWARSRAAVEERTIFQCELGVPEGFTTETWPGSIFAAKLGFTVQHIEDHLVVPLPYEGAVQVEALDGYELTSWAGPCPEEHLQAFADLRTAMDRDVPTGGMTKDPAPWHVEKLRAQEERVDKTWLSLLTLARTSDGRPAGYTVIYLPRTDPDTAQQLDTLVLREHRGHNLGAHLKLANLEQLARHRTTQKLLHTWTAETNSAMQKVNARFGFRPVEKLVECELKVPVPRLRPAARGVVLDQDDRILLLRFEFDDRPRVWAAPGGGVEPGESAHDALVRELREEVGIEAPDDPPHLWHQVVVADGHAKGYDGVINDYYLVRLDSFTPSGAMSPEELRAENVHGHQWWSVSDLKSYSGPAVFSPRSLGVLLETLLAEGPPEHPLQLAL</sequence>
<comment type="caution">
    <text evidence="7">The sequence shown here is derived from an EMBL/GenBank/DDBJ whole genome shotgun (WGS) entry which is preliminary data.</text>
</comment>
<keyword evidence="3" id="KW-0378">Hydrolase</keyword>
<dbReference type="InterPro" id="IPR015797">
    <property type="entry name" value="NUDIX_hydrolase-like_dom_sf"/>
</dbReference>
<dbReference type="InterPro" id="IPR020084">
    <property type="entry name" value="NUDIX_hydrolase_CS"/>
</dbReference>
<reference evidence="7 8" key="1">
    <citation type="journal article" date="2015" name="Stand. Genomic Sci.">
        <title>Genomic Encyclopedia of Bacterial and Archaeal Type Strains, Phase III: the genomes of soil and plant-associated and newly described type strains.</title>
        <authorList>
            <person name="Whitman W.B."/>
            <person name="Woyke T."/>
            <person name="Klenk H.P."/>
            <person name="Zhou Y."/>
            <person name="Lilburn T.G."/>
            <person name="Beck B.J."/>
            <person name="De Vos P."/>
            <person name="Vandamme P."/>
            <person name="Eisen J.A."/>
            <person name="Garrity G."/>
            <person name="Hugenholtz P."/>
            <person name="Kyrpides N.C."/>
        </authorList>
    </citation>
    <scope>NUCLEOTIDE SEQUENCE [LARGE SCALE GENOMIC DNA]</scope>
    <source>
        <strain evidence="7 8">VKM Ac-2538</strain>
    </source>
</reference>
<organism evidence="7 8">
    <name type="scientific">Kribbella orskensis</name>
    <dbReference type="NCBI Taxonomy" id="2512216"/>
    <lineage>
        <taxon>Bacteria</taxon>
        <taxon>Bacillati</taxon>
        <taxon>Actinomycetota</taxon>
        <taxon>Actinomycetes</taxon>
        <taxon>Propionibacteriales</taxon>
        <taxon>Kribbellaceae</taxon>
        <taxon>Kribbella</taxon>
    </lineage>
</organism>
<feature type="domain" description="N-acetyltransferase" evidence="5">
    <location>
        <begin position="12"/>
        <end position="183"/>
    </location>
</feature>
<keyword evidence="8" id="KW-1185">Reference proteome</keyword>
<dbReference type="PANTHER" id="PTHR43046">
    <property type="entry name" value="GDP-MANNOSE MANNOSYL HYDROLASE"/>
    <property type="match status" value="1"/>
</dbReference>
<accession>A0ABY2BB49</accession>
<gene>
    <name evidence="7" type="ORF">EV644_12074</name>
</gene>
<dbReference type="Gene3D" id="3.40.630.30">
    <property type="match status" value="1"/>
</dbReference>
<dbReference type="PANTHER" id="PTHR43046:SF12">
    <property type="entry name" value="GDP-MANNOSE MANNOSYL HYDROLASE"/>
    <property type="match status" value="1"/>
</dbReference>
<dbReference type="InterPro" id="IPR016181">
    <property type="entry name" value="Acyl_CoA_acyltransferase"/>
</dbReference>
<keyword evidence="4" id="KW-0460">Magnesium</keyword>
<dbReference type="PRINTS" id="PR00502">
    <property type="entry name" value="NUDIXFAMILY"/>
</dbReference>
<evidence type="ECO:0000313" key="8">
    <source>
        <dbReference type="Proteomes" id="UP000295818"/>
    </source>
</evidence>
<comment type="cofactor">
    <cofactor evidence="1">
        <name>Mg(2+)</name>
        <dbReference type="ChEBI" id="CHEBI:18420"/>
    </cofactor>
</comment>
<dbReference type="InterPro" id="IPR020476">
    <property type="entry name" value="Nudix_hydrolase"/>
</dbReference>
<evidence type="ECO:0000256" key="2">
    <source>
        <dbReference type="ARBA" id="ARBA00005582"/>
    </source>
</evidence>
<dbReference type="SUPFAM" id="SSF55811">
    <property type="entry name" value="Nudix"/>
    <property type="match status" value="1"/>
</dbReference>
<dbReference type="InterPro" id="IPR000182">
    <property type="entry name" value="GNAT_dom"/>
</dbReference>
<dbReference type="PROSITE" id="PS51186">
    <property type="entry name" value="GNAT"/>
    <property type="match status" value="2"/>
</dbReference>
<name>A0ABY2BB49_9ACTN</name>